<dbReference type="PANTHER" id="PTHR43233">
    <property type="entry name" value="FAMILY N-ACETYLTRANSFERASE, PUTATIVE (AFU_ORTHOLOGUE AFUA_6G03350)-RELATED"/>
    <property type="match status" value="1"/>
</dbReference>
<dbReference type="Gene3D" id="3.40.630.30">
    <property type="match status" value="1"/>
</dbReference>
<dbReference type="Proteomes" id="UP000289784">
    <property type="component" value="Unassembled WGS sequence"/>
</dbReference>
<gene>
    <name evidence="2" type="ORF">EPA99_07440</name>
</gene>
<dbReference type="InterPro" id="IPR053144">
    <property type="entry name" value="Acetyltransferase_Butenolide"/>
</dbReference>
<comment type="caution">
    <text evidence="2">The sequence shown here is derived from an EMBL/GenBank/DDBJ whole genome shotgun (WGS) entry which is preliminary data.</text>
</comment>
<dbReference type="AlphaFoldDB" id="A0A4Q1JW11"/>
<feature type="domain" description="N-acetyltransferase" evidence="1">
    <location>
        <begin position="5"/>
        <end position="140"/>
    </location>
</feature>
<dbReference type="OrthoDB" id="9775804at2"/>
<dbReference type="PANTHER" id="PTHR43233:SF1">
    <property type="entry name" value="FAMILY N-ACETYLTRANSFERASE, PUTATIVE (AFU_ORTHOLOGUE AFUA_6G03350)-RELATED"/>
    <property type="match status" value="1"/>
</dbReference>
<dbReference type="PROSITE" id="PS51186">
    <property type="entry name" value="GNAT"/>
    <property type="match status" value="1"/>
</dbReference>
<keyword evidence="2" id="KW-0808">Transferase</keyword>
<organism evidence="2 3">
    <name type="scientific">Pseudoxanthomonas composti</name>
    <dbReference type="NCBI Taxonomy" id="2137479"/>
    <lineage>
        <taxon>Bacteria</taxon>
        <taxon>Pseudomonadati</taxon>
        <taxon>Pseudomonadota</taxon>
        <taxon>Gammaproteobacteria</taxon>
        <taxon>Lysobacterales</taxon>
        <taxon>Lysobacteraceae</taxon>
        <taxon>Pseudoxanthomonas</taxon>
    </lineage>
</organism>
<reference evidence="2 3" key="1">
    <citation type="submission" date="2019-01" db="EMBL/GenBank/DDBJ databases">
        <title>Pseudoxanthomonas composti sp. nov., isolated from compost.</title>
        <authorList>
            <person name="Yang G."/>
        </authorList>
    </citation>
    <scope>NUCLEOTIDE SEQUENCE [LARGE SCALE GENOMIC DNA]</scope>
    <source>
        <strain evidence="2 3">GSS15</strain>
    </source>
</reference>
<name>A0A4Q1JW11_9GAMM</name>
<keyword evidence="3" id="KW-1185">Reference proteome</keyword>
<dbReference type="InterPro" id="IPR000182">
    <property type="entry name" value="GNAT_dom"/>
</dbReference>
<evidence type="ECO:0000313" key="2">
    <source>
        <dbReference type="EMBL" id="RXR06472.1"/>
    </source>
</evidence>
<dbReference type="RefSeq" id="WP_129470579.1">
    <property type="nucleotide sequence ID" value="NZ_SAWZ01000003.1"/>
</dbReference>
<evidence type="ECO:0000259" key="1">
    <source>
        <dbReference type="PROSITE" id="PS51186"/>
    </source>
</evidence>
<dbReference type="SUPFAM" id="SSF55729">
    <property type="entry name" value="Acyl-CoA N-acyltransferases (Nat)"/>
    <property type="match status" value="1"/>
</dbReference>
<dbReference type="Pfam" id="PF13508">
    <property type="entry name" value="Acetyltransf_7"/>
    <property type="match status" value="1"/>
</dbReference>
<accession>A0A4Q1JW11</accession>
<protein>
    <submittedName>
        <fullName evidence="2">N-acetyltransferase</fullName>
    </submittedName>
</protein>
<sequence>MPDRYTLRAQTPDVQTYRHLRSASGLSPKTEDAARTGLANGLFSVMVFHGDDAVGMGRVIGDGGCFFQVVDIAVLPEHQGQGLGKQIMAAIAAWLQRQVPPSGYVSLIADGQAHQLYAQYGFAPTAPASIGMAWMPKDFC</sequence>
<dbReference type="CDD" id="cd04301">
    <property type="entry name" value="NAT_SF"/>
    <property type="match status" value="1"/>
</dbReference>
<dbReference type="GO" id="GO:0016747">
    <property type="term" value="F:acyltransferase activity, transferring groups other than amino-acyl groups"/>
    <property type="evidence" value="ECO:0007669"/>
    <property type="project" value="InterPro"/>
</dbReference>
<evidence type="ECO:0000313" key="3">
    <source>
        <dbReference type="Proteomes" id="UP000289784"/>
    </source>
</evidence>
<dbReference type="InterPro" id="IPR016181">
    <property type="entry name" value="Acyl_CoA_acyltransferase"/>
</dbReference>
<proteinExistence type="predicted"/>
<dbReference type="EMBL" id="SAWZ01000003">
    <property type="protein sequence ID" value="RXR06472.1"/>
    <property type="molecule type" value="Genomic_DNA"/>
</dbReference>